<keyword evidence="2" id="KW-0472">Membrane</keyword>
<dbReference type="OrthoDB" id="18139at2759"/>
<dbReference type="STRING" id="1036808.A0A0C3A135"/>
<proteinExistence type="predicted"/>
<dbReference type="PIRSF" id="PIRSF008756">
    <property type="entry name" value="P_tr_PHO88"/>
    <property type="match status" value="1"/>
</dbReference>
<sequence length="191" mass="21175">MNAGVQNIVLSLGAMQVARRIPFDDPVVLNYVRLGYITSQIIILGTYFYISYKACQNLFIKQKNDQTVLKYVDTPNPMSSDSGGLVTTTVRDYDLSETSKLLRGAYFGVAMMTFFHLYLKYTQPLFIQALMGLKNLYDAKPVAIHILGKPADGELKRPWKAQSMFGAASGPQTDSASIAEAEKKVGSKKED</sequence>
<evidence type="ECO:0000313" key="3">
    <source>
        <dbReference type="EMBL" id="KIM58387.1"/>
    </source>
</evidence>
<gene>
    <name evidence="3" type="ORF">SCLCIDRAFT_1191462</name>
</gene>
<dbReference type="GO" id="GO:0005783">
    <property type="term" value="C:endoplasmic reticulum"/>
    <property type="evidence" value="ECO:0007669"/>
    <property type="project" value="InterPro"/>
</dbReference>
<reference evidence="3 4" key="1">
    <citation type="submission" date="2014-04" db="EMBL/GenBank/DDBJ databases">
        <authorList>
            <consortium name="DOE Joint Genome Institute"/>
            <person name="Kuo A."/>
            <person name="Kohler A."/>
            <person name="Nagy L.G."/>
            <person name="Floudas D."/>
            <person name="Copeland A."/>
            <person name="Barry K.W."/>
            <person name="Cichocki N."/>
            <person name="Veneault-Fourrey C."/>
            <person name="LaButti K."/>
            <person name="Lindquist E.A."/>
            <person name="Lipzen A."/>
            <person name="Lundell T."/>
            <person name="Morin E."/>
            <person name="Murat C."/>
            <person name="Sun H."/>
            <person name="Tunlid A."/>
            <person name="Henrissat B."/>
            <person name="Grigoriev I.V."/>
            <person name="Hibbett D.S."/>
            <person name="Martin F."/>
            <person name="Nordberg H.P."/>
            <person name="Cantor M.N."/>
            <person name="Hua S.X."/>
        </authorList>
    </citation>
    <scope>NUCLEOTIDE SEQUENCE [LARGE SCALE GENOMIC DNA]</scope>
    <source>
        <strain evidence="3 4">Foug A</strain>
    </source>
</reference>
<dbReference type="Proteomes" id="UP000053989">
    <property type="component" value="Unassembled WGS sequence"/>
</dbReference>
<keyword evidence="2" id="KW-1133">Transmembrane helix</keyword>
<keyword evidence="4" id="KW-1185">Reference proteome</keyword>
<dbReference type="HOGENOM" id="CLU_099163_0_0_1"/>
<organism evidence="3 4">
    <name type="scientific">Scleroderma citrinum Foug A</name>
    <dbReference type="NCBI Taxonomy" id="1036808"/>
    <lineage>
        <taxon>Eukaryota</taxon>
        <taxon>Fungi</taxon>
        <taxon>Dikarya</taxon>
        <taxon>Basidiomycota</taxon>
        <taxon>Agaricomycotina</taxon>
        <taxon>Agaricomycetes</taxon>
        <taxon>Agaricomycetidae</taxon>
        <taxon>Boletales</taxon>
        <taxon>Sclerodermatineae</taxon>
        <taxon>Sclerodermataceae</taxon>
        <taxon>Scleroderma</taxon>
    </lineage>
</organism>
<reference evidence="4" key="2">
    <citation type="submission" date="2015-01" db="EMBL/GenBank/DDBJ databases">
        <title>Evolutionary Origins and Diversification of the Mycorrhizal Mutualists.</title>
        <authorList>
            <consortium name="DOE Joint Genome Institute"/>
            <consortium name="Mycorrhizal Genomics Consortium"/>
            <person name="Kohler A."/>
            <person name="Kuo A."/>
            <person name="Nagy L.G."/>
            <person name="Floudas D."/>
            <person name="Copeland A."/>
            <person name="Barry K.W."/>
            <person name="Cichocki N."/>
            <person name="Veneault-Fourrey C."/>
            <person name="LaButti K."/>
            <person name="Lindquist E.A."/>
            <person name="Lipzen A."/>
            <person name="Lundell T."/>
            <person name="Morin E."/>
            <person name="Murat C."/>
            <person name="Riley R."/>
            <person name="Ohm R."/>
            <person name="Sun H."/>
            <person name="Tunlid A."/>
            <person name="Henrissat B."/>
            <person name="Grigoriev I.V."/>
            <person name="Hibbett D.S."/>
            <person name="Martin F."/>
        </authorList>
    </citation>
    <scope>NUCLEOTIDE SEQUENCE [LARGE SCALE GENOMIC DNA]</scope>
    <source>
        <strain evidence="4">Foug A</strain>
    </source>
</reference>
<keyword evidence="2" id="KW-0812">Transmembrane</keyword>
<name>A0A0C3A135_9AGAM</name>
<dbReference type="GO" id="GO:0005739">
    <property type="term" value="C:mitochondrion"/>
    <property type="evidence" value="ECO:0007669"/>
    <property type="project" value="TreeGrafter"/>
</dbReference>
<accession>A0A0C3A135</accession>
<evidence type="ECO:0000256" key="1">
    <source>
        <dbReference type="SAM" id="MobiDB-lite"/>
    </source>
</evidence>
<evidence type="ECO:0000313" key="4">
    <source>
        <dbReference type="Proteomes" id="UP000053989"/>
    </source>
</evidence>
<feature type="region of interest" description="Disordered" evidence="1">
    <location>
        <begin position="165"/>
        <end position="191"/>
    </location>
</feature>
<dbReference type="Pfam" id="PF10032">
    <property type="entry name" value="Pho88"/>
    <property type="match status" value="1"/>
</dbReference>
<protein>
    <recommendedName>
        <fullName evidence="5">Inorganic phosphate transporter</fullName>
    </recommendedName>
</protein>
<dbReference type="GO" id="GO:0045047">
    <property type="term" value="P:protein targeting to ER"/>
    <property type="evidence" value="ECO:0007669"/>
    <property type="project" value="InterPro"/>
</dbReference>
<dbReference type="InParanoid" id="A0A0C3A135"/>
<dbReference type="InterPro" id="IPR012098">
    <property type="entry name" value="SND3_fun"/>
</dbReference>
<dbReference type="EMBL" id="KN822087">
    <property type="protein sequence ID" value="KIM58387.1"/>
    <property type="molecule type" value="Genomic_DNA"/>
</dbReference>
<dbReference type="PANTHER" id="PTHR28112">
    <property type="entry name" value="SRP-INDEPENDENT TARGETING PROTEIN 3"/>
    <property type="match status" value="1"/>
</dbReference>
<dbReference type="PANTHER" id="PTHR28112:SF1">
    <property type="entry name" value="SRP-INDEPENDENT TARGETING PROTEIN 3"/>
    <property type="match status" value="1"/>
</dbReference>
<evidence type="ECO:0000256" key="2">
    <source>
        <dbReference type="SAM" id="Phobius"/>
    </source>
</evidence>
<feature type="transmembrane region" description="Helical" evidence="2">
    <location>
        <begin position="101"/>
        <end position="119"/>
    </location>
</feature>
<feature type="compositionally biased region" description="Basic and acidic residues" evidence="1">
    <location>
        <begin position="180"/>
        <end position="191"/>
    </location>
</feature>
<feature type="transmembrane region" description="Helical" evidence="2">
    <location>
        <begin position="34"/>
        <end position="52"/>
    </location>
</feature>
<evidence type="ECO:0008006" key="5">
    <source>
        <dbReference type="Google" id="ProtNLM"/>
    </source>
</evidence>
<dbReference type="AlphaFoldDB" id="A0A0C3A135"/>